<dbReference type="Proteomes" id="UP000054632">
    <property type="component" value="Unassembled WGS sequence"/>
</dbReference>
<comment type="caution">
    <text evidence="1">The sequence shown here is derived from an EMBL/GenBank/DDBJ whole genome shotgun (WGS) entry which is preliminary data.</text>
</comment>
<protein>
    <submittedName>
        <fullName evidence="1">Uncharacterized protein</fullName>
    </submittedName>
</protein>
<evidence type="ECO:0000313" key="2">
    <source>
        <dbReference type="Proteomes" id="UP000054632"/>
    </source>
</evidence>
<dbReference type="AlphaFoldDB" id="A0A0V1DM31"/>
<reference evidence="1 2" key="1">
    <citation type="submission" date="2015-01" db="EMBL/GenBank/DDBJ databases">
        <title>Evolution of Trichinella species and genotypes.</title>
        <authorList>
            <person name="Korhonen P.K."/>
            <person name="Edoardo P."/>
            <person name="Giuseppe L.R."/>
            <person name="Gasser R.B."/>
        </authorList>
    </citation>
    <scope>NUCLEOTIDE SEQUENCE [LARGE SCALE GENOMIC DNA]</scope>
    <source>
        <strain evidence="1">ISS13</strain>
    </source>
</reference>
<organism evidence="1 2">
    <name type="scientific">Trichinella pseudospiralis</name>
    <name type="common">Parasitic roundworm</name>
    <dbReference type="NCBI Taxonomy" id="6337"/>
    <lineage>
        <taxon>Eukaryota</taxon>
        <taxon>Metazoa</taxon>
        <taxon>Ecdysozoa</taxon>
        <taxon>Nematoda</taxon>
        <taxon>Enoplea</taxon>
        <taxon>Dorylaimia</taxon>
        <taxon>Trichinellida</taxon>
        <taxon>Trichinellidae</taxon>
        <taxon>Trichinella</taxon>
    </lineage>
</organism>
<gene>
    <name evidence="1" type="ORF">T4A_4326</name>
</gene>
<name>A0A0V1DM31_TRIPS</name>
<proteinExistence type="predicted"/>
<accession>A0A0V1DM31</accession>
<dbReference type="EMBL" id="JYDR01002288">
    <property type="protein sequence ID" value="KRY62411.1"/>
    <property type="molecule type" value="Genomic_DNA"/>
</dbReference>
<evidence type="ECO:0000313" key="1">
    <source>
        <dbReference type="EMBL" id="KRY62411.1"/>
    </source>
</evidence>
<sequence length="47" mass="5436">MGANFRGQVKGKPVFNGYYIFFHESVHLLHFGCQQMVPLFSRECPMS</sequence>